<proteinExistence type="predicted"/>
<sequence length="116" mass="13133">MQTFEVEIKLIVHAQRAGDAASPAERRSVNGPLRVPPKVFRVRGNVLTYVSCRRGVGPGLSVIKHCQMLPSHRRSLFDQTKVAPRETVLNKMFVMDGFFCERESARFLGWQARYGS</sequence>
<gene>
    <name evidence="1" type="ORF">Lpp123_10176</name>
</gene>
<name>A0A829GBJ7_LACPA</name>
<comment type="caution">
    <text evidence="1">The sequence shown here is derived from an EMBL/GenBank/DDBJ whole genome shotgun (WGS) entry which is preliminary data.</text>
</comment>
<accession>A0A829GBJ7</accession>
<reference evidence="1 2" key="1">
    <citation type="journal article" date="2013" name="PLoS ONE">
        <title>Lactobacillus paracasei comparative genomics: towards species pan-genome definition and exploitation of diversity.</title>
        <authorList>
            <person name="Smokvina T."/>
            <person name="Wels M."/>
            <person name="Polka J."/>
            <person name="Chervaux C."/>
            <person name="Brisse S."/>
            <person name="Boekhorst J."/>
            <person name="van Hylckama Vlieg J.E."/>
            <person name="Siezen R.J."/>
        </authorList>
    </citation>
    <scope>NUCLEOTIDE SEQUENCE [LARGE SCALE GENOMIC DNA]</scope>
    <source>
        <strain evidence="1 2">Lpp123</strain>
    </source>
</reference>
<evidence type="ECO:0000313" key="1">
    <source>
        <dbReference type="EMBL" id="EPC52483.1"/>
    </source>
</evidence>
<dbReference type="EMBL" id="ANJW01000604">
    <property type="protein sequence ID" value="EPC52483.1"/>
    <property type="molecule type" value="Genomic_DNA"/>
</dbReference>
<organism evidence="1 2">
    <name type="scientific">Lacticaseibacillus paracasei subsp. paracasei Lpp123</name>
    <dbReference type="NCBI Taxonomy" id="1256201"/>
    <lineage>
        <taxon>Bacteria</taxon>
        <taxon>Bacillati</taxon>
        <taxon>Bacillota</taxon>
        <taxon>Bacilli</taxon>
        <taxon>Lactobacillales</taxon>
        <taxon>Lactobacillaceae</taxon>
        <taxon>Lacticaseibacillus</taxon>
    </lineage>
</organism>
<dbReference type="AlphaFoldDB" id="A0A829GBJ7"/>
<dbReference type="Proteomes" id="UP000014316">
    <property type="component" value="Unassembled WGS sequence"/>
</dbReference>
<evidence type="ECO:0000313" key="2">
    <source>
        <dbReference type="Proteomes" id="UP000014316"/>
    </source>
</evidence>
<protein>
    <submittedName>
        <fullName evidence="1">Uncharacterized protein</fullName>
    </submittedName>
</protein>